<proteinExistence type="predicted"/>
<dbReference type="AlphaFoldDB" id="A0A1A8I1J3"/>
<dbReference type="EMBL" id="HAED01003763">
    <property type="protein sequence ID" value="SBQ89763.1"/>
    <property type="molecule type" value="Transcribed_RNA"/>
</dbReference>
<organism evidence="1">
    <name type="scientific">Nothobranchius kuhntae</name>
    <name type="common">Beira killifish</name>
    <dbReference type="NCBI Taxonomy" id="321403"/>
    <lineage>
        <taxon>Eukaryota</taxon>
        <taxon>Metazoa</taxon>
        <taxon>Chordata</taxon>
        <taxon>Craniata</taxon>
        <taxon>Vertebrata</taxon>
        <taxon>Euteleostomi</taxon>
        <taxon>Actinopterygii</taxon>
        <taxon>Neopterygii</taxon>
        <taxon>Teleostei</taxon>
        <taxon>Neoteleostei</taxon>
        <taxon>Acanthomorphata</taxon>
        <taxon>Ovalentaria</taxon>
        <taxon>Atherinomorphae</taxon>
        <taxon>Cyprinodontiformes</taxon>
        <taxon>Nothobranchiidae</taxon>
        <taxon>Nothobranchius</taxon>
    </lineage>
</organism>
<accession>A0A1A8I1J3</accession>
<protein>
    <submittedName>
        <fullName evidence="1">Uncharacterized protein</fullName>
    </submittedName>
</protein>
<sequence>KGAVRAPFPSSLHSFQTKAIISCRMWCGCARLWKRGMEGGRVRLKERKIRWCWRGEAEEGVLTSSTRLSSTHCSSPNSSFSST</sequence>
<feature type="non-terminal residue" evidence="1">
    <location>
        <position position="1"/>
    </location>
</feature>
<gene>
    <name evidence="1" type="primary">Nfu_g_1_001197</name>
</gene>
<evidence type="ECO:0000313" key="1">
    <source>
        <dbReference type="EMBL" id="SBQ89763.1"/>
    </source>
</evidence>
<reference evidence="1" key="2">
    <citation type="submission" date="2016-06" db="EMBL/GenBank/DDBJ databases">
        <title>The genome of a short-lived fish provides insights into sex chromosome evolution and the genetic control of aging.</title>
        <authorList>
            <person name="Reichwald K."/>
            <person name="Felder M."/>
            <person name="Petzold A."/>
            <person name="Koch P."/>
            <person name="Groth M."/>
            <person name="Platzer M."/>
        </authorList>
    </citation>
    <scope>NUCLEOTIDE SEQUENCE</scope>
    <source>
        <tissue evidence="1">Brain</tissue>
    </source>
</reference>
<name>A0A1A8I1J3_NOTKU</name>
<reference evidence="1" key="1">
    <citation type="submission" date="2016-05" db="EMBL/GenBank/DDBJ databases">
        <authorList>
            <person name="Lavstsen T."/>
            <person name="Jespersen J.S."/>
        </authorList>
    </citation>
    <scope>NUCLEOTIDE SEQUENCE</scope>
    <source>
        <tissue evidence="1">Brain</tissue>
    </source>
</reference>